<dbReference type="InterPro" id="IPR026444">
    <property type="entry name" value="Secre_tail"/>
</dbReference>
<evidence type="ECO:0000313" key="4">
    <source>
        <dbReference type="EMBL" id="MEN3325093.1"/>
    </source>
</evidence>
<gene>
    <name evidence="4" type="ORF">VP395_15250</name>
</gene>
<evidence type="ECO:0000256" key="1">
    <source>
        <dbReference type="ARBA" id="ARBA00022729"/>
    </source>
</evidence>
<comment type="caution">
    <text evidence="4">The sequence shown here is derived from an EMBL/GenBank/DDBJ whole genome shotgun (WGS) entry which is preliminary data.</text>
</comment>
<feature type="chain" id="PRO_5047339413" evidence="2">
    <location>
        <begin position="20"/>
        <end position="429"/>
    </location>
</feature>
<dbReference type="SUPFAM" id="SSF110296">
    <property type="entry name" value="Oligoxyloglucan reducing end-specific cellobiohydrolase"/>
    <property type="match status" value="1"/>
</dbReference>
<reference evidence="4 5" key="1">
    <citation type="submission" date="2024-01" db="EMBL/GenBank/DDBJ databases">
        <title>Mariniflexile litorale sp. nov., isolated from the shallow sediments of the Sea of Japan.</title>
        <authorList>
            <person name="Romanenko L."/>
            <person name="Bystritskaya E."/>
            <person name="Isaeva M."/>
        </authorList>
    </citation>
    <scope>NUCLEOTIDE SEQUENCE [LARGE SCALE GENOMIC DNA]</scope>
    <source>
        <strain evidence="4 5">KCTC 32427</strain>
    </source>
</reference>
<dbReference type="Proteomes" id="UP001416393">
    <property type="component" value="Unassembled WGS sequence"/>
</dbReference>
<sequence>MKATLLLSVLFTYSLCLNAQWQPTGISTNTIEGVYDVVSHNGQLFASVNTAGFIKSTDNGASWAPVGQTGFVTNANSRRVTHLRSTGTALYAVTFYANNASSMIYKSIDNGQTFVADVVGIPANSGEIVDVDYFYSHNNYLVAVVNSGNYIKHVDDASWQKNTNARTEFSEHFAFYGGEFYAWGSYHLNVSTNNGQSWTASADANLPSYFLANNLVIDSNSGRIYVSGRSLFNYIHKLYYSDNEGASWTEINISSHLGNNWIGLGQTIQELFVNGNYIQFALDNNSNPSAPDIFVSTDGGASFSTDISGLPTNSSGTTTAVKFVLHNNNLFMALNFIDIYRKPFSTLSNSNVNLNRDVVVYPNPSKGVFNFKSAIPIEQIQVFNVQGKLIQSVGKGSQIENIKIDESGIYFVKVTNANIHSTIKKVVRN</sequence>
<dbReference type="CDD" id="cd15482">
    <property type="entry name" value="Sialidase_non-viral"/>
    <property type="match status" value="1"/>
</dbReference>
<dbReference type="NCBIfam" id="TIGR04183">
    <property type="entry name" value="Por_Secre_tail"/>
    <property type="match status" value="1"/>
</dbReference>
<keyword evidence="1 2" id="KW-0732">Signal</keyword>
<dbReference type="EMBL" id="JAZHYP010000011">
    <property type="protein sequence ID" value="MEN3325093.1"/>
    <property type="molecule type" value="Genomic_DNA"/>
</dbReference>
<evidence type="ECO:0000313" key="5">
    <source>
        <dbReference type="Proteomes" id="UP001416393"/>
    </source>
</evidence>
<feature type="signal peptide" evidence="2">
    <location>
        <begin position="1"/>
        <end position="19"/>
    </location>
</feature>
<dbReference type="InterPro" id="IPR015943">
    <property type="entry name" value="WD40/YVTN_repeat-like_dom_sf"/>
</dbReference>
<dbReference type="RefSeq" id="WP_346242893.1">
    <property type="nucleotide sequence ID" value="NZ_JAZHYP010000011.1"/>
</dbReference>
<evidence type="ECO:0000256" key="2">
    <source>
        <dbReference type="SAM" id="SignalP"/>
    </source>
</evidence>
<proteinExistence type="predicted"/>
<organism evidence="4 5">
    <name type="scientific">Mariniflexile soesokkakense</name>
    <dbReference type="NCBI Taxonomy" id="1343160"/>
    <lineage>
        <taxon>Bacteria</taxon>
        <taxon>Pseudomonadati</taxon>
        <taxon>Bacteroidota</taxon>
        <taxon>Flavobacteriia</taxon>
        <taxon>Flavobacteriales</taxon>
        <taxon>Flavobacteriaceae</taxon>
        <taxon>Mariniflexile</taxon>
    </lineage>
</organism>
<dbReference type="Gene3D" id="2.130.10.10">
    <property type="entry name" value="YVTN repeat-like/Quinoprotein amine dehydrogenase"/>
    <property type="match status" value="2"/>
</dbReference>
<accession>A0ABV0ADS2</accession>
<evidence type="ECO:0000259" key="3">
    <source>
        <dbReference type="Pfam" id="PF18962"/>
    </source>
</evidence>
<protein>
    <submittedName>
        <fullName evidence="4">T9SS type A sorting domain-containing protein</fullName>
    </submittedName>
</protein>
<feature type="domain" description="Secretion system C-terminal sorting" evidence="3">
    <location>
        <begin position="360"/>
        <end position="427"/>
    </location>
</feature>
<dbReference type="Pfam" id="PF18962">
    <property type="entry name" value="Por_Secre_tail"/>
    <property type="match status" value="1"/>
</dbReference>
<keyword evidence="5" id="KW-1185">Reference proteome</keyword>
<name>A0ABV0ADS2_9FLAO</name>